<evidence type="ECO:0008006" key="3">
    <source>
        <dbReference type="Google" id="ProtNLM"/>
    </source>
</evidence>
<accession>A0A5N5LYT4</accession>
<dbReference type="Proteomes" id="UP000326939">
    <property type="component" value="Chromosome 7"/>
</dbReference>
<comment type="caution">
    <text evidence="1">The sequence shown here is derived from an EMBL/GenBank/DDBJ whole genome shotgun (WGS) entry which is preliminary data.</text>
</comment>
<protein>
    <recommendedName>
        <fullName evidence="3">CCHC-type domain-containing protein</fullName>
    </recommendedName>
</protein>
<evidence type="ECO:0000313" key="2">
    <source>
        <dbReference type="Proteomes" id="UP000326939"/>
    </source>
</evidence>
<dbReference type="PANTHER" id="PTHR34222:SF99">
    <property type="entry name" value="PROTEIN, PUTATIVE-RELATED"/>
    <property type="match status" value="1"/>
</dbReference>
<reference evidence="2" key="1">
    <citation type="journal article" date="2019" name="Gigascience">
        <title>De novo genome assembly of the endangered Acer yangbiense, a plant species with extremely small populations endemic to Yunnan Province, China.</title>
        <authorList>
            <person name="Yang J."/>
            <person name="Wariss H.M."/>
            <person name="Tao L."/>
            <person name="Zhang R."/>
            <person name="Yun Q."/>
            <person name="Hollingsworth P."/>
            <person name="Dao Z."/>
            <person name="Luo G."/>
            <person name="Guo H."/>
            <person name="Ma Y."/>
            <person name="Sun W."/>
        </authorList>
    </citation>
    <scope>NUCLEOTIDE SEQUENCE [LARGE SCALE GENOMIC DNA]</scope>
    <source>
        <strain evidence="2">cv. br00</strain>
    </source>
</reference>
<dbReference type="SUPFAM" id="SSF57756">
    <property type="entry name" value="Retrovirus zinc finger-like domains"/>
    <property type="match status" value="1"/>
</dbReference>
<dbReference type="InterPro" id="IPR036875">
    <property type="entry name" value="Znf_CCHC_sf"/>
</dbReference>
<organism evidence="1 2">
    <name type="scientific">Salix brachista</name>
    <dbReference type="NCBI Taxonomy" id="2182728"/>
    <lineage>
        <taxon>Eukaryota</taxon>
        <taxon>Viridiplantae</taxon>
        <taxon>Streptophyta</taxon>
        <taxon>Embryophyta</taxon>
        <taxon>Tracheophyta</taxon>
        <taxon>Spermatophyta</taxon>
        <taxon>Magnoliopsida</taxon>
        <taxon>eudicotyledons</taxon>
        <taxon>Gunneridae</taxon>
        <taxon>Pentapetalae</taxon>
        <taxon>rosids</taxon>
        <taxon>fabids</taxon>
        <taxon>Malpighiales</taxon>
        <taxon>Salicaceae</taxon>
        <taxon>Saliceae</taxon>
        <taxon>Salix</taxon>
    </lineage>
</organism>
<proteinExistence type="predicted"/>
<gene>
    <name evidence="1" type="ORF">DKX38_011335</name>
</gene>
<dbReference type="EMBL" id="VDCV01000007">
    <property type="protein sequence ID" value="KAB5547929.1"/>
    <property type="molecule type" value="Genomic_DNA"/>
</dbReference>
<evidence type="ECO:0000313" key="1">
    <source>
        <dbReference type="EMBL" id="KAB5547929.1"/>
    </source>
</evidence>
<dbReference type="GO" id="GO:0008270">
    <property type="term" value="F:zinc ion binding"/>
    <property type="evidence" value="ECO:0007669"/>
    <property type="project" value="InterPro"/>
</dbReference>
<dbReference type="AlphaFoldDB" id="A0A5N5LYT4"/>
<dbReference type="PANTHER" id="PTHR34222">
    <property type="entry name" value="GAG_PRE-INTEGRS DOMAIN-CONTAINING PROTEIN"/>
    <property type="match status" value="1"/>
</dbReference>
<sequence>MTIAAYFTTLKGYWDELAMLTPTPKCTCGVLKELTHMQDIERVFQFLMGLHDSYAPIRSQILAMDTLPPITKSAIMVASRLLAHRSDNKGRGCGRPKCNYCDRDGHWKSNCYKLHGYPKNKPQYGESSNGHADSSKVVNNAINSSASSEINIPTSPVTNAHASCIFYHQ</sequence>
<keyword evidence="2" id="KW-1185">Reference proteome</keyword>
<dbReference type="GO" id="GO:0003676">
    <property type="term" value="F:nucleic acid binding"/>
    <property type="evidence" value="ECO:0007669"/>
    <property type="project" value="InterPro"/>
</dbReference>
<name>A0A5N5LYT4_9ROSI</name>